<evidence type="ECO:0000256" key="2">
    <source>
        <dbReference type="PROSITE-ProRule" id="PRU01161"/>
    </source>
</evidence>
<dbReference type="RefSeq" id="XP_002115075.1">
    <property type="nucleotide sequence ID" value="XM_002115039.1"/>
</dbReference>
<dbReference type="InParanoid" id="B3S3V5"/>
<keyword evidence="2" id="KW-0442">Lipid degradation</keyword>
<dbReference type="CDD" id="cd07207">
    <property type="entry name" value="Pat_ExoU_VipD_like"/>
    <property type="match status" value="1"/>
</dbReference>
<dbReference type="Gene3D" id="3.40.1090.10">
    <property type="entry name" value="Cytosolic phospholipase A2 catalytic domain"/>
    <property type="match status" value="2"/>
</dbReference>
<dbReference type="HOGENOM" id="CLU_028564_1_0_1"/>
<feature type="short sequence motif" description="GXGXXG" evidence="2">
    <location>
        <begin position="52"/>
        <end position="57"/>
    </location>
</feature>
<dbReference type="GO" id="GO:0016042">
    <property type="term" value="P:lipid catabolic process"/>
    <property type="evidence" value="ECO:0007669"/>
    <property type="project" value="UniProtKB-UniRule"/>
</dbReference>
<dbReference type="PROSITE" id="PS51635">
    <property type="entry name" value="PNPLA"/>
    <property type="match status" value="1"/>
</dbReference>
<dbReference type="CTD" id="6756108"/>
<dbReference type="PANTHER" id="PTHR46394">
    <property type="entry name" value="ANNEXIN"/>
    <property type="match status" value="1"/>
</dbReference>
<organism evidence="5 6">
    <name type="scientific">Trichoplax adhaerens</name>
    <name type="common">Trichoplax reptans</name>
    <dbReference type="NCBI Taxonomy" id="10228"/>
    <lineage>
        <taxon>Eukaryota</taxon>
        <taxon>Metazoa</taxon>
        <taxon>Placozoa</taxon>
        <taxon>Uniplacotomia</taxon>
        <taxon>Trichoplacea</taxon>
        <taxon>Trichoplacidae</taxon>
        <taxon>Trichoplax</taxon>
    </lineage>
</organism>
<proteinExistence type="predicted"/>
<accession>B3S3V5</accession>
<sequence>MNRNRSPRSEESVGFDPEELGLINHIKSELQTLREEGRLTEEDEIENLVFEGGGVKGIAYIGALQVLQELGILTDANGNRRIKRIAGASAGAMLASLLAIGLKLKDIDYLLNQNIKGILEDHALGCCSLLPNLITKFGWNPGRRIERWFRQRFKELNIDSDITFAQLLERNDTELCIVSTNLNRLSADYLHAKTTPNMEIYKAVRMSMSLPFYFARMRYPREDYDESDISEKSCKCIRCWCCCCICGGWEKGSSRKDIYVDGGLVCNYPIHVFDGWWLSLEEKNHFVKKLRPFHTRIDELYDDAARFGTECNWKTLGLLLYSANEAEIFAKKLIEREASLFHRCKENNPSMPKQSELDKYAVTDGNRPSYYRLEDVQEILRNLDNTAKSKLLRRGGEVDFMKKINPNNDNRVDLNEILGYFRSVGVNLRTGHLGFERVNITKPSEYVSSLLDTLAMSSKRRFVKGVDVHRTIGINTHHVGTTNWYMDEADKKLLKKIFIVKVFIFAARFKLDVMRSNLLVLLILIICTTVERVETFRPVDLLNITIVYYVYMIQLFQC</sequence>
<name>B3S3V5_TRIAD</name>
<feature type="active site" description="Nucleophile" evidence="2">
    <location>
        <position position="89"/>
    </location>
</feature>
<dbReference type="InterPro" id="IPR002641">
    <property type="entry name" value="PNPLA_dom"/>
</dbReference>
<feature type="short sequence motif" description="GXSXG" evidence="2">
    <location>
        <begin position="87"/>
        <end position="91"/>
    </location>
</feature>
<reference evidence="5 6" key="1">
    <citation type="journal article" date="2008" name="Nature">
        <title>The Trichoplax genome and the nature of placozoans.</title>
        <authorList>
            <person name="Srivastava M."/>
            <person name="Begovic E."/>
            <person name="Chapman J."/>
            <person name="Putnam N.H."/>
            <person name="Hellsten U."/>
            <person name="Kawashima T."/>
            <person name="Kuo A."/>
            <person name="Mitros T."/>
            <person name="Salamov A."/>
            <person name="Carpenter M.L."/>
            <person name="Signorovitch A.Y."/>
            <person name="Moreno M.A."/>
            <person name="Kamm K."/>
            <person name="Grimwood J."/>
            <person name="Schmutz J."/>
            <person name="Shapiro H."/>
            <person name="Grigoriev I.V."/>
            <person name="Buss L.W."/>
            <person name="Schierwater B."/>
            <person name="Dellaporta S.L."/>
            <person name="Rokhsar D.S."/>
        </authorList>
    </citation>
    <scope>NUCLEOTIDE SEQUENCE [LARGE SCALE GENOMIC DNA]</scope>
    <source>
        <strain evidence="5 6">Grell-BS-1999</strain>
    </source>
</reference>
<dbReference type="Pfam" id="PF01734">
    <property type="entry name" value="Patatin"/>
    <property type="match status" value="1"/>
</dbReference>
<keyword evidence="3" id="KW-0472">Membrane</keyword>
<dbReference type="eggNOG" id="ENOG502QVQJ">
    <property type="taxonomic scope" value="Eukaryota"/>
</dbReference>
<dbReference type="InterPro" id="IPR052580">
    <property type="entry name" value="Lipid_Hydrolase"/>
</dbReference>
<keyword evidence="6" id="KW-1185">Reference proteome</keyword>
<evidence type="ECO:0000259" key="4">
    <source>
        <dbReference type="PROSITE" id="PS51635"/>
    </source>
</evidence>
<dbReference type="OrthoDB" id="412240at2759"/>
<protein>
    <recommendedName>
        <fullName evidence="4">PNPLA domain-containing protein</fullName>
    </recommendedName>
</protein>
<evidence type="ECO:0000313" key="5">
    <source>
        <dbReference type="EMBL" id="EDV22531.1"/>
    </source>
</evidence>
<dbReference type="PhylomeDB" id="B3S3V5"/>
<evidence type="ECO:0000256" key="3">
    <source>
        <dbReference type="SAM" id="Phobius"/>
    </source>
</evidence>
<dbReference type="SUPFAM" id="SSF52151">
    <property type="entry name" value="FabD/lysophospholipase-like"/>
    <property type="match status" value="1"/>
</dbReference>
<feature type="short sequence motif" description="DGA/G" evidence="2">
    <location>
        <begin position="261"/>
        <end position="263"/>
    </location>
</feature>
<dbReference type="AlphaFoldDB" id="B3S3V5"/>
<keyword evidence="3" id="KW-0812">Transmembrane</keyword>
<feature type="domain" description="PNPLA" evidence="4">
    <location>
        <begin position="48"/>
        <end position="274"/>
    </location>
</feature>
<evidence type="ECO:0000313" key="6">
    <source>
        <dbReference type="Proteomes" id="UP000009022"/>
    </source>
</evidence>
<dbReference type="KEGG" id="tad:TRIADDRAFT_58860"/>
<evidence type="ECO:0000256" key="1">
    <source>
        <dbReference type="ARBA" id="ARBA00023098"/>
    </source>
</evidence>
<dbReference type="OMA" id="IGINTHH"/>
<gene>
    <name evidence="5" type="ORF">TRIADDRAFT_58860</name>
</gene>
<dbReference type="PANTHER" id="PTHR46394:SF1">
    <property type="entry name" value="PNPLA DOMAIN-CONTAINING PROTEIN"/>
    <property type="match status" value="1"/>
</dbReference>
<feature type="transmembrane region" description="Helical" evidence="3">
    <location>
        <begin position="85"/>
        <end position="104"/>
    </location>
</feature>
<dbReference type="Proteomes" id="UP000009022">
    <property type="component" value="Unassembled WGS sequence"/>
</dbReference>
<keyword evidence="3" id="KW-1133">Transmembrane helix</keyword>
<keyword evidence="2" id="KW-0378">Hydrolase</keyword>
<dbReference type="InterPro" id="IPR016035">
    <property type="entry name" value="Acyl_Trfase/lysoPLipase"/>
</dbReference>
<dbReference type="GO" id="GO:0016787">
    <property type="term" value="F:hydrolase activity"/>
    <property type="evidence" value="ECO:0007669"/>
    <property type="project" value="UniProtKB-UniRule"/>
</dbReference>
<dbReference type="GeneID" id="6756108"/>
<dbReference type="EMBL" id="DS985249">
    <property type="protein sequence ID" value="EDV22531.1"/>
    <property type="molecule type" value="Genomic_DNA"/>
</dbReference>
<feature type="active site" description="Proton acceptor" evidence="2">
    <location>
        <position position="261"/>
    </location>
</feature>
<keyword evidence="1 2" id="KW-0443">Lipid metabolism</keyword>